<evidence type="ECO:0000256" key="3">
    <source>
        <dbReference type="SAM" id="Phobius"/>
    </source>
</evidence>
<dbReference type="InterPro" id="IPR011024">
    <property type="entry name" value="G_crystallin-like"/>
</dbReference>
<sequence length="1226" mass="132774">MRPLIGYLLILVVVTIGLIVYRHFGRVNEGFYPVTADRIALGESANRLYNDYADTQRPGQLSVVGAGPTGDDNLKKFLRSPAYEGDSNSQSLAAPNYHDEFRYRAPPELKDLLAKIAKCESVKSWDCSAFNDPEFQAYCGICTSGGTTHDNREQIGGLYIDPQAAAQGAAEEARTGKPYKYAPSTGFCKGEFIRKRPYCDTQKDRYECSTAQSFDDKAVQDKCALCVNATNPNTFVYINDRLGEAGAYALKSAKQIRFPLNLRLCFANTGGIEVVITDQDTQTVVSKINRANGFIGSSDTALITLPDCYEGKQFSVKVRLPQYRNYSLTSDDQQRLSEMTSPERAKLVRAMYGPNINDYTKDDERAVDVTNYIKSKFGMNDCSKFDVMASNDGLGGDPNPGIYKQLRLVYSNNGTDYAYAYATEGGVSKPVPSDNFNKLCPPNLPQAAAAQAVCERDGNGAPTNRTYVQGDISKYYGATAADTGSSGGKVVFYSQCNYAGKATELSVGDYPFQKLMATGYVNDTLQSVKVPPGLSVTLWEHDIGGGREVTLTESNACLIGINYMNTASSCRVTASRPGRCVERLPKTVQGLVGSWESVNGLVKRSLPVNNTVVSINGFSVGANGPPIQGTITGSKYHKSKPKSLIVGLPDYLFWFWARELEAAECTFVLSVPATLRDPTNIDDMKLCPSGPLVQTKEAAAKLRVSPCEQLVNGQPQGPGTYTLDCLKTVFLGSGCTADGSGIPTTAERGRSMSKDPMTGQNLVLDDIIAATDDIYSISKTGLYVDGTKAGSADFASASDKCLGKIVLDPCDTPNKQTGPHSQDCLDYLFRNAGKANAEIGTTYQGVSNRSSGSDRTTATPIMYCQRKGTMSPVGADGKPNIDAIQTANSFGGIGAVKEFYRQIHYDANFSSDATTQKVGLNQCYGVAINIKPPICKGVKTRYLMIRPSLTTNNAYIQISHLQAFDVNGTNVAYNQPTSSASSWEPASVASNAVKGKAELRTHPLGYTSATPNPNTEWWKVDFGKTVEIAYVVYYNRKDCCQDRSVGMRFQLLGEDLSVLKEKKLQGGAVETVMFSNAKPSGLVRLNSDITFTPSKYPGSVLSGQSTGEVLISKRQGINVDTTEFVISTPNNNTGGYFSFKHKTTDRWIRVQGFRVRLTADDGSGAFKSESSFKVIDSVAGNPGEISFESAISPGSYLGVSDNMGIYVGPATRGEQQRLASWRLPTT</sequence>
<dbReference type="AlphaFoldDB" id="A0A6C0DRB6"/>
<feature type="transmembrane region" description="Helical" evidence="3">
    <location>
        <begin position="7"/>
        <end position="24"/>
    </location>
</feature>
<organism evidence="5">
    <name type="scientific">viral metagenome</name>
    <dbReference type="NCBI Taxonomy" id="1070528"/>
    <lineage>
        <taxon>unclassified sequences</taxon>
        <taxon>metagenomes</taxon>
        <taxon>organismal metagenomes</taxon>
    </lineage>
</organism>
<keyword evidence="2" id="KW-0677">Repeat</keyword>
<dbReference type="InterPro" id="IPR000421">
    <property type="entry name" value="FA58C"/>
</dbReference>
<evidence type="ECO:0000313" key="5">
    <source>
        <dbReference type="EMBL" id="QHT19207.1"/>
    </source>
</evidence>
<dbReference type="PANTHER" id="PTHR45713:SF6">
    <property type="entry name" value="F5_8 TYPE C DOMAIN-CONTAINING PROTEIN"/>
    <property type="match status" value="1"/>
</dbReference>
<comment type="similarity">
    <text evidence="1">Belongs to the beta/gamma-crystallin family.</text>
</comment>
<dbReference type="SUPFAM" id="SSF49695">
    <property type="entry name" value="gamma-Crystallin-like"/>
    <property type="match status" value="1"/>
</dbReference>
<evidence type="ECO:0000256" key="1">
    <source>
        <dbReference type="ARBA" id="ARBA00009646"/>
    </source>
</evidence>
<dbReference type="SUPFAM" id="SSF49785">
    <property type="entry name" value="Galactose-binding domain-like"/>
    <property type="match status" value="1"/>
</dbReference>
<dbReference type="InterPro" id="IPR036195">
    <property type="entry name" value="AbfB_ABD_sf"/>
</dbReference>
<dbReference type="InterPro" id="IPR001064">
    <property type="entry name" value="Beta/gamma_crystallin"/>
</dbReference>
<proteinExistence type="inferred from homology"/>
<keyword evidence="3" id="KW-0812">Transmembrane</keyword>
<protein>
    <recommendedName>
        <fullName evidence="4">Beta/gamma crystallin 'Greek key' domain-containing protein</fullName>
    </recommendedName>
</protein>
<dbReference type="InterPro" id="IPR008979">
    <property type="entry name" value="Galactose-bd-like_sf"/>
</dbReference>
<dbReference type="GO" id="GO:0046556">
    <property type="term" value="F:alpha-L-arabinofuranosidase activity"/>
    <property type="evidence" value="ECO:0007669"/>
    <property type="project" value="InterPro"/>
</dbReference>
<dbReference type="SUPFAM" id="SSF110221">
    <property type="entry name" value="AbfB domain"/>
    <property type="match status" value="1"/>
</dbReference>
<name>A0A6C0DRB6_9ZZZZ</name>
<dbReference type="Gene3D" id="2.80.10.50">
    <property type="match status" value="1"/>
</dbReference>
<feature type="domain" description="Beta/gamma crystallin 'Greek key'" evidence="4">
    <location>
        <begin position="488"/>
        <end position="532"/>
    </location>
</feature>
<dbReference type="PROSITE" id="PS50915">
    <property type="entry name" value="CRYSTALLIN_BETA_GAMMA"/>
    <property type="match status" value="1"/>
</dbReference>
<dbReference type="GO" id="GO:0046373">
    <property type="term" value="P:L-arabinose metabolic process"/>
    <property type="evidence" value="ECO:0007669"/>
    <property type="project" value="InterPro"/>
</dbReference>
<dbReference type="EMBL" id="MN739664">
    <property type="protein sequence ID" value="QHT19207.1"/>
    <property type="molecule type" value="Genomic_DNA"/>
</dbReference>
<reference evidence="5" key="1">
    <citation type="journal article" date="2020" name="Nature">
        <title>Giant virus diversity and host interactions through global metagenomics.</title>
        <authorList>
            <person name="Schulz F."/>
            <person name="Roux S."/>
            <person name="Paez-Espino D."/>
            <person name="Jungbluth S."/>
            <person name="Walsh D.A."/>
            <person name="Denef V.J."/>
            <person name="McMahon K.D."/>
            <person name="Konstantinidis K.T."/>
            <person name="Eloe-Fadrosh E.A."/>
            <person name="Kyrpides N.C."/>
            <person name="Woyke T."/>
        </authorList>
    </citation>
    <scope>NUCLEOTIDE SEQUENCE</scope>
    <source>
        <strain evidence="5">GVMAG-M-3300023174-57</strain>
    </source>
</reference>
<evidence type="ECO:0000259" key="4">
    <source>
        <dbReference type="PROSITE" id="PS50915"/>
    </source>
</evidence>
<dbReference type="Gene3D" id="2.60.20.10">
    <property type="entry name" value="Crystallins"/>
    <property type="match status" value="1"/>
</dbReference>
<dbReference type="Pfam" id="PF05270">
    <property type="entry name" value="AbfB"/>
    <property type="match status" value="1"/>
</dbReference>
<evidence type="ECO:0000256" key="2">
    <source>
        <dbReference type="ARBA" id="ARBA00022737"/>
    </source>
</evidence>
<accession>A0A6C0DRB6</accession>
<dbReference type="InterPro" id="IPR007934">
    <property type="entry name" value="AbfB_ABD"/>
</dbReference>
<dbReference type="Gene3D" id="2.60.120.260">
    <property type="entry name" value="Galactose-binding domain-like"/>
    <property type="match status" value="1"/>
</dbReference>
<dbReference type="PANTHER" id="PTHR45713">
    <property type="entry name" value="FTP DOMAIN-CONTAINING PROTEIN"/>
    <property type="match status" value="1"/>
</dbReference>
<keyword evidence="3" id="KW-0472">Membrane</keyword>
<keyword evidence="3" id="KW-1133">Transmembrane helix</keyword>
<dbReference type="Pfam" id="PF00754">
    <property type="entry name" value="F5_F8_type_C"/>
    <property type="match status" value="1"/>
</dbReference>
<dbReference type="InterPro" id="IPR051941">
    <property type="entry name" value="BG_Antigen-Binding_Lectin"/>
</dbReference>